<dbReference type="InterPro" id="IPR011050">
    <property type="entry name" value="Pectin_lyase_fold/virulence"/>
</dbReference>
<dbReference type="Proteomes" id="UP000460221">
    <property type="component" value="Unassembled WGS sequence"/>
</dbReference>
<feature type="region of interest" description="Disordered" evidence="1">
    <location>
        <begin position="21"/>
        <end position="102"/>
    </location>
</feature>
<proteinExistence type="predicted"/>
<protein>
    <recommendedName>
        <fullName evidence="3">Right handed beta helix domain-containing protein</fullName>
    </recommendedName>
</protein>
<dbReference type="InterPro" id="IPR006626">
    <property type="entry name" value="PbH1"/>
</dbReference>
<dbReference type="SUPFAM" id="SSF51126">
    <property type="entry name" value="Pectin lyase-like"/>
    <property type="match status" value="1"/>
</dbReference>
<evidence type="ECO:0000313" key="5">
    <source>
        <dbReference type="Proteomes" id="UP000460221"/>
    </source>
</evidence>
<reference evidence="4 5" key="1">
    <citation type="submission" date="2019-11" db="EMBL/GenBank/DDBJ databases">
        <authorList>
            <person name="Jiang L.-Q."/>
        </authorList>
    </citation>
    <scope>NUCLEOTIDE SEQUENCE [LARGE SCALE GENOMIC DNA]</scope>
    <source>
        <strain evidence="4 5">YIM 132087</strain>
    </source>
</reference>
<feature type="signal peptide" evidence="2">
    <location>
        <begin position="1"/>
        <end position="21"/>
    </location>
</feature>
<evidence type="ECO:0000259" key="3">
    <source>
        <dbReference type="Pfam" id="PF13229"/>
    </source>
</evidence>
<dbReference type="InterPro" id="IPR039448">
    <property type="entry name" value="Beta_helix"/>
</dbReference>
<feature type="domain" description="Right handed beta helix" evidence="3">
    <location>
        <begin position="178"/>
        <end position="319"/>
    </location>
</feature>
<name>A0A7K1FNR4_9ACTN</name>
<dbReference type="Gene3D" id="2.160.20.10">
    <property type="entry name" value="Single-stranded right-handed beta-helix, Pectin lyase-like"/>
    <property type="match status" value="1"/>
</dbReference>
<evidence type="ECO:0000313" key="4">
    <source>
        <dbReference type="EMBL" id="MTD15807.1"/>
    </source>
</evidence>
<feature type="compositionally biased region" description="Low complexity" evidence="1">
    <location>
        <begin position="47"/>
        <end position="75"/>
    </location>
</feature>
<dbReference type="EMBL" id="WLYK01000008">
    <property type="protein sequence ID" value="MTD15807.1"/>
    <property type="molecule type" value="Genomic_DNA"/>
</dbReference>
<dbReference type="RefSeq" id="WP_154769833.1">
    <property type="nucleotide sequence ID" value="NZ_WLYK01000008.1"/>
</dbReference>
<evidence type="ECO:0000256" key="2">
    <source>
        <dbReference type="SAM" id="SignalP"/>
    </source>
</evidence>
<feature type="compositionally biased region" description="Basic and acidic residues" evidence="1">
    <location>
        <begin position="76"/>
        <end position="85"/>
    </location>
</feature>
<feature type="compositionally biased region" description="Basic and acidic residues" evidence="1">
    <location>
        <begin position="28"/>
        <end position="44"/>
    </location>
</feature>
<dbReference type="PROSITE" id="PS51257">
    <property type="entry name" value="PROKAR_LIPOPROTEIN"/>
    <property type="match status" value="1"/>
</dbReference>
<sequence>MRWRSAVVTAVLVGVAMVVSAGCSGGSDRSDRTERADRTERTAQDRTTPPGTAGPVTTGDPQGTDNTTDNTTDTKGAADTDRAESEDADEGESATAVPVTNGNEVRVSDAASLTAALAAVRPGMTIVLADGLYDGKSVRDGNPDEPGRFVAAVAATAEQPITLRGGRGAVLDGGGPGGGYGLHLVGADHWRLEGFTVSSASKGIVLDRSNFVTIDGVRVTDIGAEAVHFRSFSSDNILRNSDIDHTGRRSEQYGEGVYIGSAKSNWEKHSGGEPDRSDRNQVLDNRISATTAESIDIKEGSTGGVIRGNTFDGSEIAGKNSADSWIDVKGNEYLIEGNTGIATLEDGFQVHVQLEGWGERNVFRGNVLQVDAPGVGIWLQNTATDPAKGNVIGCDNQVTGAAAGNWATNHYQPLDCQG</sequence>
<dbReference type="Pfam" id="PF13229">
    <property type="entry name" value="Beta_helix"/>
    <property type="match status" value="1"/>
</dbReference>
<comment type="caution">
    <text evidence="4">The sequence shown here is derived from an EMBL/GenBank/DDBJ whole genome shotgun (WGS) entry which is preliminary data.</text>
</comment>
<accession>A0A7K1FNR4</accession>
<keyword evidence="5" id="KW-1185">Reference proteome</keyword>
<keyword evidence="2" id="KW-0732">Signal</keyword>
<organism evidence="4 5">
    <name type="scientific">Nakamurella alba</name>
    <dbReference type="NCBI Taxonomy" id="2665158"/>
    <lineage>
        <taxon>Bacteria</taxon>
        <taxon>Bacillati</taxon>
        <taxon>Actinomycetota</taxon>
        <taxon>Actinomycetes</taxon>
        <taxon>Nakamurellales</taxon>
        <taxon>Nakamurellaceae</taxon>
        <taxon>Nakamurella</taxon>
    </lineage>
</organism>
<dbReference type="AlphaFoldDB" id="A0A7K1FNR4"/>
<feature type="chain" id="PRO_5029704315" description="Right handed beta helix domain-containing protein" evidence="2">
    <location>
        <begin position="22"/>
        <end position="418"/>
    </location>
</feature>
<evidence type="ECO:0000256" key="1">
    <source>
        <dbReference type="SAM" id="MobiDB-lite"/>
    </source>
</evidence>
<dbReference type="InterPro" id="IPR012334">
    <property type="entry name" value="Pectin_lyas_fold"/>
</dbReference>
<dbReference type="SMART" id="SM00710">
    <property type="entry name" value="PbH1"/>
    <property type="match status" value="7"/>
</dbReference>
<gene>
    <name evidence="4" type="ORF">GIS00_17875</name>
</gene>